<dbReference type="Proteomes" id="UP001140949">
    <property type="component" value="Unassembled WGS sequence"/>
</dbReference>
<evidence type="ECO:0000256" key="1">
    <source>
        <dbReference type="SAM" id="MobiDB-lite"/>
    </source>
</evidence>
<sequence>MLVSLDTNDSTLCCFSAGGSSIGDSSLVFFSFENLKVHRKKMSASNHHLSIITQLVYAGITSSSRIAFAEDNWKKKKSDSSTDGEASAQIRSSFRRSTTRRCSSRR</sequence>
<protein>
    <submittedName>
        <fullName evidence="2">Uncharacterized protein</fullName>
    </submittedName>
</protein>
<evidence type="ECO:0000313" key="3">
    <source>
        <dbReference type="Proteomes" id="UP001140949"/>
    </source>
</evidence>
<reference evidence="2" key="2">
    <citation type="submission" date="2023-04" db="EMBL/GenBank/DDBJ databases">
        <authorList>
            <person name="Bruccoleri R.E."/>
            <person name="Oakeley E.J."/>
            <person name="Faust A.-M."/>
            <person name="Dessus-Babus S."/>
            <person name="Altorfer M."/>
            <person name="Burckhardt D."/>
            <person name="Oertli M."/>
            <person name="Naumann U."/>
            <person name="Petersen F."/>
            <person name="Wong J."/>
        </authorList>
    </citation>
    <scope>NUCLEOTIDE SEQUENCE</scope>
    <source>
        <strain evidence="2">GSM-AAB239-AS_SAM_17_03QT</strain>
        <tissue evidence="2">Leaf</tissue>
    </source>
</reference>
<dbReference type="EMBL" id="JANAVB010011999">
    <property type="protein sequence ID" value="KAJ6836602.1"/>
    <property type="molecule type" value="Genomic_DNA"/>
</dbReference>
<keyword evidence="3" id="KW-1185">Reference proteome</keyword>
<gene>
    <name evidence="2" type="ORF">M6B38_326340</name>
</gene>
<reference evidence="2" key="1">
    <citation type="journal article" date="2023" name="GigaByte">
        <title>Genome assembly of the bearded iris, Iris pallida Lam.</title>
        <authorList>
            <person name="Bruccoleri R.E."/>
            <person name="Oakeley E.J."/>
            <person name="Faust A.M.E."/>
            <person name="Altorfer M."/>
            <person name="Dessus-Babus S."/>
            <person name="Burckhardt D."/>
            <person name="Oertli M."/>
            <person name="Naumann U."/>
            <person name="Petersen F."/>
            <person name="Wong J."/>
        </authorList>
    </citation>
    <scope>NUCLEOTIDE SEQUENCE</scope>
    <source>
        <strain evidence="2">GSM-AAB239-AS_SAM_17_03QT</strain>
    </source>
</reference>
<evidence type="ECO:0000313" key="2">
    <source>
        <dbReference type="EMBL" id="KAJ6836602.1"/>
    </source>
</evidence>
<feature type="region of interest" description="Disordered" evidence="1">
    <location>
        <begin position="73"/>
        <end position="106"/>
    </location>
</feature>
<name>A0AAX6H727_IRIPA</name>
<organism evidence="2 3">
    <name type="scientific">Iris pallida</name>
    <name type="common">Sweet iris</name>
    <dbReference type="NCBI Taxonomy" id="29817"/>
    <lineage>
        <taxon>Eukaryota</taxon>
        <taxon>Viridiplantae</taxon>
        <taxon>Streptophyta</taxon>
        <taxon>Embryophyta</taxon>
        <taxon>Tracheophyta</taxon>
        <taxon>Spermatophyta</taxon>
        <taxon>Magnoliopsida</taxon>
        <taxon>Liliopsida</taxon>
        <taxon>Asparagales</taxon>
        <taxon>Iridaceae</taxon>
        <taxon>Iridoideae</taxon>
        <taxon>Irideae</taxon>
        <taxon>Iris</taxon>
    </lineage>
</organism>
<feature type="compositionally biased region" description="Basic residues" evidence="1">
    <location>
        <begin position="93"/>
        <end position="106"/>
    </location>
</feature>
<dbReference type="AlphaFoldDB" id="A0AAX6H727"/>
<accession>A0AAX6H727</accession>
<comment type="caution">
    <text evidence="2">The sequence shown here is derived from an EMBL/GenBank/DDBJ whole genome shotgun (WGS) entry which is preliminary data.</text>
</comment>
<proteinExistence type="predicted"/>